<dbReference type="Pfam" id="PF00270">
    <property type="entry name" value="DEAD"/>
    <property type="match status" value="1"/>
</dbReference>
<dbReference type="SMART" id="SM00847">
    <property type="entry name" value="HA2"/>
    <property type="match status" value="1"/>
</dbReference>
<dbReference type="EC" id="3.6.4.13" evidence="2"/>
<dbReference type="InterPro" id="IPR027417">
    <property type="entry name" value="P-loop_NTPase"/>
</dbReference>
<dbReference type="Gene3D" id="1.20.120.1080">
    <property type="match status" value="1"/>
</dbReference>
<evidence type="ECO:0000313" key="10">
    <source>
        <dbReference type="EMBL" id="KAF1943068.1"/>
    </source>
</evidence>
<dbReference type="InterPro" id="IPR007502">
    <property type="entry name" value="Helicase-assoc_dom"/>
</dbReference>
<dbReference type="FunFam" id="1.20.120.1080:FF:000020">
    <property type="entry name" value="ATP dependent RNA helicase, putative"/>
    <property type="match status" value="1"/>
</dbReference>
<keyword evidence="4 10" id="KW-0378">Hydrolase</keyword>
<evidence type="ECO:0000256" key="7">
    <source>
        <dbReference type="ARBA" id="ARBA00047984"/>
    </source>
</evidence>
<dbReference type="SMART" id="SM00487">
    <property type="entry name" value="DEXDc"/>
    <property type="match status" value="1"/>
</dbReference>
<dbReference type="CDD" id="cd18791">
    <property type="entry name" value="SF2_C_RHA"/>
    <property type="match status" value="1"/>
</dbReference>
<dbReference type="Gene3D" id="3.40.50.300">
    <property type="entry name" value="P-loop containing nucleotide triphosphate hydrolases"/>
    <property type="match status" value="2"/>
</dbReference>
<dbReference type="GO" id="GO:0003724">
    <property type="term" value="F:RNA helicase activity"/>
    <property type="evidence" value="ECO:0007669"/>
    <property type="project" value="UniProtKB-EC"/>
</dbReference>
<dbReference type="EMBL" id="ML976029">
    <property type="protein sequence ID" value="KAF1943068.1"/>
    <property type="molecule type" value="Genomic_DNA"/>
</dbReference>
<dbReference type="Pfam" id="PF21010">
    <property type="entry name" value="HA2_C"/>
    <property type="match status" value="1"/>
</dbReference>
<comment type="similarity">
    <text evidence="1">Belongs to the DEAD box helicase family. DEAH subfamily.</text>
</comment>
<keyword evidence="6" id="KW-0067">ATP-binding</keyword>
<evidence type="ECO:0000256" key="6">
    <source>
        <dbReference type="ARBA" id="ARBA00022840"/>
    </source>
</evidence>
<dbReference type="PANTHER" id="PTHR18934:SF136">
    <property type="entry name" value="ATP-DEPENDENT RNA HELICASE DHX35-RELATED"/>
    <property type="match status" value="1"/>
</dbReference>
<dbReference type="SMART" id="SM00490">
    <property type="entry name" value="HELICc"/>
    <property type="match status" value="1"/>
</dbReference>
<evidence type="ECO:0000256" key="2">
    <source>
        <dbReference type="ARBA" id="ARBA00012552"/>
    </source>
</evidence>
<dbReference type="GO" id="GO:0005524">
    <property type="term" value="F:ATP binding"/>
    <property type="evidence" value="ECO:0007669"/>
    <property type="project" value="UniProtKB-KW"/>
</dbReference>
<dbReference type="InterPro" id="IPR002464">
    <property type="entry name" value="DNA/RNA_helicase_DEAH_CS"/>
</dbReference>
<evidence type="ECO:0000256" key="1">
    <source>
        <dbReference type="ARBA" id="ARBA00008792"/>
    </source>
</evidence>
<keyword evidence="5" id="KW-0347">Helicase</keyword>
<keyword evidence="3" id="KW-0547">Nucleotide-binding</keyword>
<dbReference type="PROSITE" id="PS51194">
    <property type="entry name" value="HELICASE_CTER"/>
    <property type="match status" value="1"/>
</dbReference>
<dbReference type="AlphaFoldDB" id="A0A6A5STI9"/>
<dbReference type="Pfam" id="PF04408">
    <property type="entry name" value="WHD_HA2"/>
    <property type="match status" value="1"/>
</dbReference>
<organism evidence="10 11">
    <name type="scientific">Clathrospora elynae</name>
    <dbReference type="NCBI Taxonomy" id="706981"/>
    <lineage>
        <taxon>Eukaryota</taxon>
        <taxon>Fungi</taxon>
        <taxon>Dikarya</taxon>
        <taxon>Ascomycota</taxon>
        <taxon>Pezizomycotina</taxon>
        <taxon>Dothideomycetes</taxon>
        <taxon>Pleosporomycetidae</taxon>
        <taxon>Pleosporales</taxon>
        <taxon>Diademaceae</taxon>
        <taxon>Clathrospora</taxon>
    </lineage>
</organism>
<dbReference type="OrthoDB" id="10253254at2759"/>
<dbReference type="Pfam" id="PF07717">
    <property type="entry name" value="OB_NTP_bind"/>
    <property type="match status" value="1"/>
</dbReference>
<dbReference type="GO" id="GO:0016787">
    <property type="term" value="F:hydrolase activity"/>
    <property type="evidence" value="ECO:0007669"/>
    <property type="project" value="UniProtKB-KW"/>
</dbReference>
<accession>A0A6A5STI9</accession>
<dbReference type="InterPro" id="IPR048333">
    <property type="entry name" value="HA2_WH"/>
</dbReference>
<dbReference type="PROSITE" id="PS00690">
    <property type="entry name" value="DEAH_ATP_HELICASE"/>
    <property type="match status" value="1"/>
</dbReference>
<dbReference type="InterPro" id="IPR011709">
    <property type="entry name" value="DEAD-box_helicase_OB_fold"/>
</dbReference>
<feature type="domain" description="Helicase C-terminal" evidence="9">
    <location>
        <begin position="232"/>
        <end position="407"/>
    </location>
</feature>
<dbReference type="Proteomes" id="UP000800038">
    <property type="component" value="Unassembled WGS sequence"/>
</dbReference>
<evidence type="ECO:0000256" key="3">
    <source>
        <dbReference type="ARBA" id="ARBA00022741"/>
    </source>
</evidence>
<feature type="domain" description="Helicase ATP-binding" evidence="8">
    <location>
        <begin position="32"/>
        <end position="196"/>
    </location>
</feature>
<sequence>MADNEETEVILIPALYKPPALLPVAQLKDQLLYTIETYPVTIVVGETGSGKTTQIPKFLLEAGWCSTGKQIAITQPRRIAVTSVAARVAEELDVSLGQQIGYSIRFEDVTSVNTQVKFVTDGLLLREMLVDPLLSRYSVIMVDEAHERSLSSDILLSLLKKVLRKRDDLRVVVSSATLEAERFLSFFNPDEGEKIHGKSKEDFGCIIGIEGRTYPVEIQYLLEPTNNYVETAVDTVLSIHESEGEGDILVFLTGREEIDEAIDMLGDHIEEMSSSQQKIMTLPLYAGLPTEDQNAIFAKPSPQTRKVIFSTNIAEASLTIDGIVFVLDSGYVKLRNYNATLGIENLAVVPVSKASATQRAGRAGRTQPGKCFRLYTESIFTSLEESTFPELARSNLAPVILQLLNLGITNVIRFDYLSPPPSSLVTRALDLLYSLGALDTHARLTKPLGTRMAELPLEPQLSRALLRAADPEFGCLSEMLTIAAMMTLQGNAFVSHDGGKKQLDAARRRFAVAEGDHLTLYNVYEAFVKAGMGNTGWCRENCLNHKALVKAVSVRKQLAAYLDRFGVKENVLTSSSSGVLRVGGTPLAERVRRCLTTGFFAHAARMKSDGSFTTVDGKTTLWAHPSSVFFTRKAGWVLYTEIMETRGKVYIRDLSTVDMDWLTEYAPEYYKIRNGR</sequence>
<dbReference type="PROSITE" id="PS51192">
    <property type="entry name" value="HELICASE_ATP_BIND_1"/>
    <property type="match status" value="1"/>
</dbReference>
<evidence type="ECO:0000313" key="11">
    <source>
        <dbReference type="Proteomes" id="UP000800038"/>
    </source>
</evidence>
<comment type="catalytic activity">
    <reaction evidence="7">
        <text>ATP + H2O = ADP + phosphate + H(+)</text>
        <dbReference type="Rhea" id="RHEA:13065"/>
        <dbReference type="ChEBI" id="CHEBI:15377"/>
        <dbReference type="ChEBI" id="CHEBI:15378"/>
        <dbReference type="ChEBI" id="CHEBI:30616"/>
        <dbReference type="ChEBI" id="CHEBI:43474"/>
        <dbReference type="ChEBI" id="CHEBI:456216"/>
        <dbReference type="EC" id="3.6.4.13"/>
    </reaction>
</comment>
<dbReference type="GO" id="GO:0071013">
    <property type="term" value="C:catalytic step 2 spliceosome"/>
    <property type="evidence" value="ECO:0007669"/>
    <property type="project" value="TreeGrafter"/>
</dbReference>
<dbReference type="FunFam" id="3.40.50.300:FF:000578">
    <property type="entry name" value="probable ATP-dependent RNA helicase DHX35"/>
    <property type="match status" value="1"/>
</dbReference>
<keyword evidence="11" id="KW-1185">Reference proteome</keyword>
<evidence type="ECO:0000259" key="9">
    <source>
        <dbReference type="PROSITE" id="PS51194"/>
    </source>
</evidence>
<dbReference type="GO" id="GO:0003723">
    <property type="term" value="F:RNA binding"/>
    <property type="evidence" value="ECO:0007669"/>
    <property type="project" value="TreeGrafter"/>
</dbReference>
<evidence type="ECO:0000259" key="8">
    <source>
        <dbReference type="PROSITE" id="PS51192"/>
    </source>
</evidence>
<dbReference type="SUPFAM" id="SSF52540">
    <property type="entry name" value="P-loop containing nucleoside triphosphate hydrolases"/>
    <property type="match status" value="1"/>
</dbReference>
<reference evidence="10" key="1">
    <citation type="journal article" date="2020" name="Stud. Mycol.">
        <title>101 Dothideomycetes genomes: a test case for predicting lifestyles and emergence of pathogens.</title>
        <authorList>
            <person name="Haridas S."/>
            <person name="Albert R."/>
            <person name="Binder M."/>
            <person name="Bloem J."/>
            <person name="Labutti K."/>
            <person name="Salamov A."/>
            <person name="Andreopoulos B."/>
            <person name="Baker S."/>
            <person name="Barry K."/>
            <person name="Bills G."/>
            <person name="Bluhm B."/>
            <person name="Cannon C."/>
            <person name="Castanera R."/>
            <person name="Culley D."/>
            <person name="Daum C."/>
            <person name="Ezra D."/>
            <person name="Gonzalez J."/>
            <person name="Henrissat B."/>
            <person name="Kuo A."/>
            <person name="Liang C."/>
            <person name="Lipzen A."/>
            <person name="Lutzoni F."/>
            <person name="Magnuson J."/>
            <person name="Mondo S."/>
            <person name="Nolan M."/>
            <person name="Ohm R."/>
            <person name="Pangilinan J."/>
            <person name="Park H.-J."/>
            <person name="Ramirez L."/>
            <person name="Alfaro M."/>
            <person name="Sun H."/>
            <person name="Tritt A."/>
            <person name="Yoshinaga Y."/>
            <person name="Zwiers L.-H."/>
            <person name="Turgeon B."/>
            <person name="Goodwin S."/>
            <person name="Spatafora J."/>
            <person name="Crous P."/>
            <person name="Grigoriev I."/>
        </authorList>
    </citation>
    <scope>NUCLEOTIDE SEQUENCE</scope>
    <source>
        <strain evidence="10">CBS 161.51</strain>
    </source>
</reference>
<dbReference type="InterPro" id="IPR011545">
    <property type="entry name" value="DEAD/DEAH_box_helicase_dom"/>
</dbReference>
<evidence type="ECO:0000256" key="4">
    <source>
        <dbReference type="ARBA" id="ARBA00022801"/>
    </source>
</evidence>
<gene>
    <name evidence="10" type="ORF">EJ02DRAFT_401455</name>
</gene>
<dbReference type="FunFam" id="3.40.50.300:FF:000767">
    <property type="entry name" value="Putative ATP-dependent RNA helicase DHX35"/>
    <property type="match status" value="1"/>
</dbReference>
<evidence type="ECO:0000256" key="5">
    <source>
        <dbReference type="ARBA" id="ARBA00022806"/>
    </source>
</evidence>
<name>A0A6A5STI9_9PLEO</name>
<dbReference type="Pfam" id="PF00271">
    <property type="entry name" value="Helicase_C"/>
    <property type="match status" value="1"/>
</dbReference>
<protein>
    <recommendedName>
        <fullName evidence="2">RNA helicase</fullName>
        <ecNumber evidence="2">3.6.4.13</ecNumber>
    </recommendedName>
</protein>
<dbReference type="InterPro" id="IPR001650">
    <property type="entry name" value="Helicase_C-like"/>
</dbReference>
<proteinExistence type="inferred from homology"/>
<dbReference type="PANTHER" id="PTHR18934">
    <property type="entry name" value="ATP-DEPENDENT RNA HELICASE"/>
    <property type="match status" value="1"/>
</dbReference>
<dbReference type="InterPro" id="IPR014001">
    <property type="entry name" value="Helicase_ATP-bd"/>
</dbReference>